<dbReference type="NCBIfam" id="TIGR00231">
    <property type="entry name" value="small_GTP"/>
    <property type="match status" value="1"/>
</dbReference>
<dbReference type="Gene3D" id="3.40.50.300">
    <property type="entry name" value="P-loop containing nucleotide triphosphate hydrolases"/>
    <property type="match status" value="1"/>
</dbReference>
<comment type="similarity">
    <text evidence="1">Belongs to the TRAFAC class TrmE-Era-EngA-EngB-Septin-like GTPase superfamily. Era GTPase family.</text>
</comment>
<dbReference type="EMBL" id="HE575324">
    <property type="protein sequence ID" value="CCC94662.1"/>
    <property type="molecule type" value="Genomic_DNA"/>
</dbReference>
<evidence type="ECO:0000313" key="3">
    <source>
        <dbReference type="EMBL" id="CCC94662.1"/>
    </source>
</evidence>
<organism evidence="3">
    <name type="scientific">Trypanosoma congolense (strain IL3000)</name>
    <dbReference type="NCBI Taxonomy" id="1068625"/>
    <lineage>
        <taxon>Eukaryota</taxon>
        <taxon>Discoba</taxon>
        <taxon>Euglenozoa</taxon>
        <taxon>Kinetoplastea</taxon>
        <taxon>Metakinetoplastina</taxon>
        <taxon>Trypanosomatida</taxon>
        <taxon>Trypanosomatidae</taxon>
        <taxon>Trypanosoma</taxon>
        <taxon>Nannomonas</taxon>
    </lineage>
</organism>
<dbReference type="GO" id="GO:0019843">
    <property type="term" value="F:rRNA binding"/>
    <property type="evidence" value="ECO:0007669"/>
    <property type="project" value="TreeGrafter"/>
</dbReference>
<dbReference type="PANTHER" id="PTHR42698">
    <property type="entry name" value="GTPASE ERA"/>
    <property type="match status" value="1"/>
</dbReference>
<dbReference type="Pfam" id="PF01926">
    <property type="entry name" value="MMR_HSR1"/>
    <property type="match status" value="1"/>
</dbReference>
<evidence type="ECO:0000256" key="1">
    <source>
        <dbReference type="ARBA" id="ARBA00007921"/>
    </source>
</evidence>
<evidence type="ECO:0000259" key="2">
    <source>
        <dbReference type="Pfam" id="PF01926"/>
    </source>
</evidence>
<protein>
    <recommendedName>
        <fullName evidence="2">G domain-containing protein</fullName>
    </recommendedName>
</protein>
<dbReference type="PANTHER" id="PTHR42698:SF1">
    <property type="entry name" value="GTPASE ERA, MITOCHONDRIAL"/>
    <property type="match status" value="1"/>
</dbReference>
<gene>
    <name evidence="3" type="ORF">TCIL3000_11_420</name>
</gene>
<dbReference type="VEuPathDB" id="TriTrypDB:TcIL3000.11.420"/>
<dbReference type="InterPro" id="IPR005225">
    <property type="entry name" value="Small_GTP-bd"/>
</dbReference>
<dbReference type="InterPro" id="IPR006073">
    <property type="entry name" value="GTP-bd"/>
</dbReference>
<dbReference type="SUPFAM" id="SSF52540">
    <property type="entry name" value="P-loop containing nucleoside triphosphate hydrolases"/>
    <property type="match status" value="1"/>
</dbReference>
<feature type="domain" description="G" evidence="2">
    <location>
        <begin position="94"/>
        <end position="217"/>
    </location>
</feature>
<dbReference type="InterPro" id="IPR027417">
    <property type="entry name" value="P-loop_NTPase"/>
</dbReference>
<dbReference type="GO" id="GO:0000028">
    <property type="term" value="P:ribosomal small subunit assembly"/>
    <property type="evidence" value="ECO:0007669"/>
    <property type="project" value="TreeGrafter"/>
</dbReference>
<dbReference type="InterPro" id="IPR005662">
    <property type="entry name" value="GTPase_Era-like"/>
</dbReference>
<dbReference type="GO" id="GO:0043024">
    <property type="term" value="F:ribosomal small subunit binding"/>
    <property type="evidence" value="ECO:0007669"/>
    <property type="project" value="TreeGrafter"/>
</dbReference>
<accession>G0UZ43</accession>
<name>G0UZ43_TRYCI</name>
<dbReference type="GO" id="GO:0005525">
    <property type="term" value="F:GTP binding"/>
    <property type="evidence" value="ECO:0007669"/>
    <property type="project" value="InterPro"/>
</dbReference>
<sequence>MKCSGRVLNTVHNRRRWEQRIVSVLSEQNNASVDAVAQRFARIYKERRFTPVEEAFPLRDNARWVGLRDDAAASSSAASQHPGLQQPPDAHRLRVSIVGPQNSGKTSLLNALSLSHVGAVSNRSGVTRDWTKGVTTVHNTQLVLLDTPGVVICNGEKDRRRHATPVARTWDAFTVTDLVLLTLPAGLGFVEPEQKTVAREVVRRASLRRMPVVLVVTMMDKVQTPRHRELYFAMRTDLESMRLPIACVSETSVKGGTGLVELKDLLCRYASPGDWEFFRNESTDATPVDRVFELLRQCFFEVLPHEIPHKMQHRIIGWTRKETGTIEVITEVFFDRPAYMFTFYSKLEAICYRAQRIVERELKCRHRFVFQAFITPGGISCK</sequence>
<dbReference type="AlphaFoldDB" id="G0UZ43"/>
<reference evidence="3" key="1">
    <citation type="journal article" date="2012" name="Proc. Natl. Acad. Sci. U.S.A.">
        <title>Antigenic diversity is generated by distinct evolutionary mechanisms in African trypanosome species.</title>
        <authorList>
            <person name="Jackson A.P."/>
            <person name="Berry A."/>
            <person name="Aslett M."/>
            <person name="Allison H.C."/>
            <person name="Burton P."/>
            <person name="Vavrova-Anderson J."/>
            <person name="Brown R."/>
            <person name="Browne H."/>
            <person name="Corton N."/>
            <person name="Hauser H."/>
            <person name="Gamble J."/>
            <person name="Gilderthorp R."/>
            <person name="Marcello L."/>
            <person name="McQuillan J."/>
            <person name="Otto T.D."/>
            <person name="Quail M.A."/>
            <person name="Sanders M.J."/>
            <person name="van Tonder A."/>
            <person name="Ginger M.L."/>
            <person name="Field M.C."/>
            <person name="Barry J.D."/>
            <person name="Hertz-Fowler C."/>
            <person name="Berriman M."/>
        </authorList>
    </citation>
    <scope>NUCLEOTIDE SEQUENCE</scope>
    <source>
        <strain evidence="3">IL3000</strain>
    </source>
</reference>
<dbReference type="CDD" id="cd00880">
    <property type="entry name" value="Era_like"/>
    <property type="match status" value="1"/>
</dbReference>
<proteinExistence type="inferred from homology"/>